<keyword evidence="2" id="KW-1185">Reference proteome</keyword>
<protein>
    <submittedName>
        <fullName evidence="1">Uncharacterized protein</fullName>
    </submittedName>
</protein>
<accession>A0AAV7T9B6</accession>
<sequence length="100" mass="11470">MLEPMPAQNPHYEPLLPRLAHYYAARASPQRGLGYTRYWKNVVATTLGQPYSGGDLFEDFRAVVKLTRRHFLLHRGVAEVIRKHWHTDLWNFGPTAAAVA</sequence>
<evidence type="ECO:0000313" key="2">
    <source>
        <dbReference type="Proteomes" id="UP001066276"/>
    </source>
</evidence>
<reference evidence="1" key="1">
    <citation type="journal article" date="2022" name="bioRxiv">
        <title>Sequencing and chromosome-scale assembly of the giantPleurodeles waltlgenome.</title>
        <authorList>
            <person name="Brown T."/>
            <person name="Elewa A."/>
            <person name="Iarovenko S."/>
            <person name="Subramanian E."/>
            <person name="Araus A.J."/>
            <person name="Petzold A."/>
            <person name="Susuki M."/>
            <person name="Suzuki K.-i.T."/>
            <person name="Hayashi T."/>
            <person name="Toyoda A."/>
            <person name="Oliveira C."/>
            <person name="Osipova E."/>
            <person name="Leigh N.D."/>
            <person name="Simon A."/>
            <person name="Yun M.H."/>
        </authorList>
    </citation>
    <scope>NUCLEOTIDE SEQUENCE</scope>
    <source>
        <strain evidence="1">20211129_DDA</strain>
        <tissue evidence="1">Liver</tissue>
    </source>
</reference>
<gene>
    <name evidence="1" type="ORF">NDU88_004989</name>
</gene>
<dbReference type="AlphaFoldDB" id="A0AAV7T9B6"/>
<comment type="caution">
    <text evidence="1">The sequence shown here is derived from an EMBL/GenBank/DDBJ whole genome shotgun (WGS) entry which is preliminary data.</text>
</comment>
<dbReference type="Proteomes" id="UP001066276">
    <property type="component" value="Chromosome 4_1"/>
</dbReference>
<proteinExistence type="predicted"/>
<evidence type="ECO:0000313" key="1">
    <source>
        <dbReference type="EMBL" id="KAJ1173148.1"/>
    </source>
</evidence>
<name>A0AAV7T9B6_PLEWA</name>
<dbReference type="EMBL" id="JANPWB010000007">
    <property type="protein sequence ID" value="KAJ1173148.1"/>
    <property type="molecule type" value="Genomic_DNA"/>
</dbReference>
<organism evidence="1 2">
    <name type="scientific">Pleurodeles waltl</name>
    <name type="common">Iberian ribbed newt</name>
    <dbReference type="NCBI Taxonomy" id="8319"/>
    <lineage>
        <taxon>Eukaryota</taxon>
        <taxon>Metazoa</taxon>
        <taxon>Chordata</taxon>
        <taxon>Craniata</taxon>
        <taxon>Vertebrata</taxon>
        <taxon>Euteleostomi</taxon>
        <taxon>Amphibia</taxon>
        <taxon>Batrachia</taxon>
        <taxon>Caudata</taxon>
        <taxon>Salamandroidea</taxon>
        <taxon>Salamandridae</taxon>
        <taxon>Pleurodelinae</taxon>
        <taxon>Pleurodeles</taxon>
    </lineage>
</organism>